<dbReference type="EMBL" id="PCWM01000006">
    <property type="protein sequence ID" value="PIR03449.1"/>
    <property type="molecule type" value="Genomic_DNA"/>
</dbReference>
<dbReference type="Pfam" id="PF13439">
    <property type="entry name" value="Glyco_transf_4"/>
    <property type="match status" value="1"/>
</dbReference>
<dbReference type="CDD" id="cd03809">
    <property type="entry name" value="GT4_MtfB-like"/>
    <property type="match status" value="1"/>
</dbReference>
<organism evidence="4 5">
    <name type="scientific">Candidatus Magasanikbacteria bacterium CG11_big_fil_rev_8_21_14_0_20_43_7</name>
    <dbReference type="NCBI Taxonomy" id="1974654"/>
    <lineage>
        <taxon>Bacteria</taxon>
        <taxon>Candidatus Magasanikiibacteriota</taxon>
    </lineage>
</organism>
<dbReference type="GO" id="GO:0016757">
    <property type="term" value="F:glycosyltransferase activity"/>
    <property type="evidence" value="ECO:0007669"/>
    <property type="project" value="InterPro"/>
</dbReference>
<evidence type="ECO:0000313" key="5">
    <source>
        <dbReference type="Proteomes" id="UP000229782"/>
    </source>
</evidence>
<dbReference type="SUPFAM" id="SSF53756">
    <property type="entry name" value="UDP-Glycosyltransferase/glycogen phosphorylase"/>
    <property type="match status" value="1"/>
</dbReference>
<comment type="caution">
    <text evidence="4">The sequence shown here is derived from an EMBL/GenBank/DDBJ whole genome shotgun (WGS) entry which is preliminary data.</text>
</comment>
<proteinExistence type="predicted"/>
<gene>
    <name evidence="4" type="ORF">COV60_00210</name>
</gene>
<keyword evidence="1" id="KW-0808">Transferase</keyword>
<accession>A0A2H0N3H2</accession>
<evidence type="ECO:0008006" key="6">
    <source>
        <dbReference type="Google" id="ProtNLM"/>
    </source>
</evidence>
<dbReference type="InterPro" id="IPR028098">
    <property type="entry name" value="Glyco_trans_4-like_N"/>
</dbReference>
<dbReference type="Pfam" id="PF00534">
    <property type="entry name" value="Glycos_transf_1"/>
    <property type="match status" value="1"/>
</dbReference>
<name>A0A2H0N3H2_9BACT</name>
<protein>
    <recommendedName>
        <fullName evidence="6">Glycosyl transferase family 1 domain-containing protein</fullName>
    </recommendedName>
</protein>
<evidence type="ECO:0000259" key="3">
    <source>
        <dbReference type="Pfam" id="PF13439"/>
    </source>
</evidence>
<dbReference type="PANTHER" id="PTHR46401:SF2">
    <property type="entry name" value="GLYCOSYLTRANSFERASE WBBK-RELATED"/>
    <property type="match status" value="1"/>
</dbReference>
<reference evidence="4 5" key="1">
    <citation type="submission" date="2017-09" db="EMBL/GenBank/DDBJ databases">
        <title>Depth-based differentiation of microbial function through sediment-hosted aquifers and enrichment of novel symbionts in the deep terrestrial subsurface.</title>
        <authorList>
            <person name="Probst A.J."/>
            <person name="Ladd B."/>
            <person name="Jarett J.K."/>
            <person name="Geller-Mcgrath D.E."/>
            <person name="Sieber C.M."/>
            <person name="Emerson J.B."/>
            <person name="Anantharaman K."/>
            <person name="Thomas B.C."/>
            <person name="Malmstrom R."/>
            <person name="Stieglmeier M."/>
            <person name="Klingl A."/>
            <person name="Woyke T."/>
            <person name="Ryan C.M."/>
            <person name="Banfield J.F."/>
        </authorList>
    </citation>
    <scope>NUCLEOTIDE SEQUENCE [LARGE SCALE GENOMIC DNA]</scope>
    <source>
        <strain evidence="4">CG11_big_fil_rev_8_21_14_0_20_43_7</strain>
    </source>
</reference>
<dbReference type="AlphaFoldDB" id="A0A2H0N3H2"/>
<feature type="domain" description="Glycosyltransferase subfamily 4-like N-terminal" evidence="3">
    <location>
        <begin position="17"/>
        <end position="183"/>
    </location>
</feature>
<evidence type="ECO:0000313" key="4">
    <source>
        <dbReference type="EMBL" id="PIR03449.1"/>
    </source>
</evidence>
<dbReference type="PANTHER" id="PTHR46401">
    <property type="entry name" value="GLYCOSYLTRANSFERASE WBBK-RELATED"/>
    <property type="match status" value="1"/>
</dbReference>
<feature type="domain" description="Glycosyl transferase family 1" evidence="2">
    <location>
        <begin position="205"/>
        <end position="355"/>
    </location>
</feature>
<sequence>MIIGIDARPLLTIPKTGVGEFAYELLSHLFVQDTKNTYLLFANAFTEQDEMPFQEYANVQWVITRVPNKLLHLSIFLCGYPQLDRYVANRAGVQSIDVWFSPNLQFTSCSKYTKHILIVHDLSYYHYPSFFSYKGRIWHRAVRAKKQITHADVIITPSQHTARDVADVYEVEKERIHIVYPGVCSHLQSDQKHTVAEVIQTYNLPETFLLFLGTLEPRKNIDGILDAYRCSSYLKKKIPLIFAGSLGYKGSLYKAMIEQTEGARYIGYVDERDKHGLYARARAFVYPSLYEGFGLPVLEALSCATPVITSHRTSLPEVVGDAGILVNPYSVTELQTRMEDIVHDDMLYSAVQEKAVEQAIRFSWDVAVRRCMELIEHI</sequence>
<evidence type="ECO:0000259" key="2">
    <source>
        <dbReference type="Pfam" id="PF00534"/>
    </source>
</evidence>
<dbReference type="Proteomes" id="UP000229782">
    <property type="component" value="Unassembled WGS sequence"/>
</dbReference>
<dbReference type="Gene3D" id="3.40.50.2000">
    <property type="entry name" value="Glycogen Phosphorylase B"/>
    <property type="match status" value="2"/>
</dbReference>
<dbReference type="GO" id="GO:0009103">
    <property type="term" value="P:lipopolysaccharide biosynthetic process"/>
    <property type="evidence" value="ECO:0007669"/>
    <property type="project" value="TreeGrafter"/>
</dbReference>
<dbReference type="InterPro" id="IPR001296">
    <property type="entry name" value="Glyco_trans_1"/>
</dbReference>
<evidence type="ECO:0000256" key="1">
    <source>
        <dbReference type="ARBA" id="ARBA00022679"/>
    </source>
</evidence>